<dbReference type="Proteomes" id="UP000273811">
    <property type="component" value="Unassembled WGS sequence"/>
</dbReference>
<proteinExistence type="predicted"/>
<evidence type="ECO:0008006" key="3">
    <source>
        <dbReference type="Google" id="ProtNLM"/>
    </source>
</evidence>
<dbReference type="OrthoDB" id="2427704at2"/>
<gene>
    <name evidence="1" type="ORF">D4N35_013765</name>
</gene>
<evidence type="ECO:0000313" key="1">
    <source>
        <dbReference type="EMBL" id="RWR06728.1"/>
    </source>
</evidence>
<comment type="caution">
    <text evidence="1">The sequence shown here is derived from an EMBL/GenBank/DDBJ whole genome shotgun (WGS) entry which is preliminary data.</text>
</comment>
<name>A0A443IMB7_9BACI</name>
<evidence type="ECO:0000313" key="2">
    <source>
        <dbReference type="Proteomes" id="UP000273811"/>
    </source>
</evidence>
<accession>A0A443IMB7</accession>
<dbReference type="EMBL" id="QYTU02000034">
    <property type="protein sequence ID" value="RWR06728.1"/>
    <property type="molecule type" value="Genomic_DNA"/>
</dbReference>
<dbReference type="RefSeq" id="WP_120074642.1">
    <property type="nucleotide sequence ID" value="NZ_CP126113.1"/>
</dbReference>
<organism evidence="1 2">
    <name type="scientific">Siminovitchia fortis</name>
    <dbReference type="NCBI Taxonomy" id="254758"/>
    <lineage>
        <taxon>Bacteria</taxon>
        <taxon>Bacillati</taxon>
        <taxon>Bacillota</taxon>
        <taxon>Bacilli</taxon>
        <taxon>Bacillales</taxon>
        <taxon>Bacillaceae</taxon>
        <taxon>Siminovitchia</taxon>
    </lineage>
</organism>
<reference evidence="1" key="1">
    <citation type="submission" date="2018-12" db="EMBL/GenBank/DDBJ databases">
        <authorList>
            <person name="Sun L."/>
            <person name="Chen Z."/>
        </authorList>
    </citation>
    <scope>NUCLEOTIDE SEQUENCE [LARGE SCALE GENOMIC DNA]</scope>
    <source>
        <strain evidence="1">DSM 16012</strain>
    </source>
</reference>
<dbReference type="AlphaFoldDB" id="A0A443IMB7"/>
<sequence>MKPGEWVRRKTFGNVGWIESIREEKGVVVQYPNHTSTVHPNLLENYEAILPEVQEEAKRIFVEMALMTRDREWFMKVTAK</sequence>
<keyword evidence="2" id="KW-1185">Reference proteome</keyword>
<protein>
    <recommendedName>
        <fullName evidence="3">IDEAL domain-containing protein</fullName>
    </recommendedName>
</protein>